<keyword evidence="1" id="KW-0614">Plasmid</keyword>
<dbReference type="EMBL" id="KP688397">
    <property type="protein sequence ID" value="AJP18247.1"/>
    <property type="molecule type" value="Genomic_DNA"/>
</dbReference>
<name>A0A0C5GS16_VIBPH</name>
<sequence>MAVYSGYGYKPASVVALFGQLERRDKKARRVPGLV</sequence>
<dbReference type="AlphaFoldDB" id="A0A0C5GS16"/>
<organism evidence="1">
    <name type="scientific">Vibrio parahaemolyticus</name>
    <dbReference type="NCBI Taxonomy" id="670"/>
    <lineage>
        <taxon>Bacteria</taxon>
        <taxon>Pseudomonadati</taxon>
        <taxon>Pseudomonadota</taxon>
        <taxon>Gammaproteobacteria</taxon>
        <taxon>Vibrionales</taxon>
        <taxon>Vibrionaceae</taxon>
        <taxon>Vibrio</taxon>
    </lineage>
</organism>
<gene>
    <name evidence="1" type="ORF">pVPH1_0075</name>
</gene>
<geneLocation type="plasmid" evidence="1">
    <name>pVPH1</name>
</geneLocation>
<evidence type="ECO:0000313" key="1">
    <source>
        <dbReference type="EMBL" id="AJP18247.1"/>
    </source>
</evidence>
<accession>A0A0C5GS16</accession>
<reference evidence="1" key="1">
    <citation type="journal article" date="2015" name="Antimicrob. Agents Chemother.">
        <title>Complete nucleotide sequence of a conjugative plasmid carrying bla(PER-1).</title>
        <authorList>
            <person name="Li R."/>
            <person name="Wong M.H."/>
            <person name="Zhou Y."/>
            <person name="Chan E.W."/>
            <person name="Chen S."/>
        </authorList>
    </citation>
    <scope>NUCLEOTIDE SEQUENCE</scope>
    <source>
        <strain evidence="1">V36</strain>
        <plasmid evidence="1">pVPH1</plasmid>
    </source>
</reference>
<protein>
    <submittedName>
        <fullName evidence="1">Uncharacterized protein</fullName>
    </submittedName>
</protein>
<proteinExistence type="predicted"/>